<evidence type="ECO:0000256" key="7">
    <source>
        <dbReference type="ARBA" id="ARBA00022989"/>
    </source>
</evidence>
<keyword evidence="4" id="KW-0762">Sugar transport</keyword>
<name>A0A9R0PVU4_TRITD</name>
<feature type="transmembrane region" description="Helical" evidence="9">
    <location>
        <begin position="119"/>
        <end position="143"/>
    </location>
</feature>
<keyword evidence="5 9" id="KW-0812">Transmembrane</keyword>
<evidence type="ECO:0000256" key="9">
    <source>
        <dbReference type="SAM" id="Phobius"/>
    </source>
</evidence>
<dbReference type="PROSITE" id="PS50850">
    <property type="entry name" value="MFS"/>
    <property type="match status" value="1"/>
</dbReference>
<dbReference type="GO" id="GO:0016020">
    <property type="term" value="C:membrane"/>
    <property type="evidence" value="ECO:0007669"/>
    <property type="project" value="UniProtKB-SubCell"/>
</dbReference>
<evidence type="ECO:0000256" key="6">
    <source>
        <dbReference type="ARBA" id="ARBA00022847"/>
    </source>
</evidence>
<dbReference type="Pfam" id="PF00083">
    <property type="entry name" value="Sugar_tr"/>
    <property type="match status" value="1"/>
</dbReference>
<dbReference type="InterPro" id="IPR020846">
    <property type="entry name" value="MFS_dom"/>
</dbReference>
<feature type="transmembrane region" description="Helical" evidence="9">
    <location>
        <begin position="26"/>
        <end position="48"/>
    </location>
</feature>
<dbReference type="GO" id="GO:0015144">
    <property type="term" value="F:carbohydrate transmembrane transporter activity"/>
    <property type="evidence" value="ECO:0007669"/>
    <property type="project" value="InterPro"/>
</dbReference>
<dbReference type="InterPro" id="IPR036259">
    <property type="entry name" value="MFS_trans_sf"/>
</dbReference>
<evidence type="ECO:0000313" key="12">
    <source>
        <dbReference type="Proteomes" id="UP000324705"/>
    </source>
</evidence>
<evidence type="ECO:0000256" key="2">
    <source>
        <dbReference type="ARBA" id="ARBA00010992"/>
    </source>
</evidence>
<sequence>MPGGGGALAVGAGVSAGVASGYSSEITFTVVMSCLMAASGGLIFGYDISITGGLTQMRSFLEAFFPEIIKKVDSAQQDAYCIFDSQVLTTFVSSLYLAGVFACLVAGHVTRKVGRRNSMLIGASFFLVGAILNCAAVNIYMLVIGRIFLGFAVGFTNQVRPSVSKLILPSPS</sequence>
<evidence type="ECO:0000313" key="11">
    <source>
        <dbReference type="EMBL" id="VAH01520.1"/>
    </source>
</evidence>
<dbReference type="Gene3D" id="1.20.1250.20">
    <property type="entry name" value="MFS general substrate transporter like domains"/>
    <property type="match status" value="1"/>
</dbReference>
<keyword evidence="6" id="KW-0769">Symport</keyword>
<comment type="subcellular location">
    <subcellularLocation>
        <location evidence="1">Membrane</location>
        <topology evidence="1">Multi-pass membrane protein</topology>
    </subcellularLocation>
</comment>
<evidence type="ECO:0000256" key="5">
    <source>
        <dbReference type="ARBA" id="ARBA00022692"/>
    </source>
</evidence>
<dbReference type="EMBL" id="LT934111">
    <property type="protein sequence ID" value="VAH01520.1"/>
    <property type="molecule type" value="Genomic_DNA"/>
</dbReference>
<dbReference type="PANTHER" id="PTHR23500">
    <property type="entry name" value="SOLUTE CARRIER FAMILY 2, FACILITATED GLUCOSE TRANSPORTER"/>
    <property type="match status" value="1"/>
</dbReference>
<organism evidence="11 12">
    <name type="scientific">Triticum turgidum subsp. durum</name>
    <name type="common">Durum wheat</name>
    <name type="synonym">Triticum durum</name>
    <dbReference type="NCBI Taxonomy" id="4567"/>
    <lineage>
        <taxon>Eukaryota</taxon>
        <taxon>Viridiplantae</taxon>
        <taxon>Streptophyta</taxon>
        <taxon>Embryophyta</taxon>
        <taxon>Tracheophyta</taxon>
        <taxon>Spermatophyta</taxon>
        <taxon>Magnoliopsida</taxon>
        <taxon>Liliopsida</taxon>
        <taxon>Poales</taxon>
        <taxon>Poaceae</taxon>
        <taxon>BOP clade</taxon>
        <taxon>Pooideae</taxon>
        <taxon>Triticodae</taxon>
        <taxon>Triticeae</taxon>
        <taxon>Triticinae</taxon>
        <taxon>Triticum</taxon>
    </lineage>
</organism>
<dbReference type="PRINTS" id="PR00171">
    <property type="entry name" value="SUGRTRNSPORT"/>
</dbReference>
<dbReference type="InterPro" id="IPR003663">
    <property type="entry name" value="Sugar/inositol_transpt"/>
</dbReference>
<keyword evidence="3" id="KW-0813">Transport</keyword>
<dbReference type="InterPro" id="IPR045262">
    <property type="entry name" value="STP/PLT_plant"/>
</dbReference>
<gene>
    <name evidence="11" type="ORF">TRITD_1Av1G020960</name>
</gene>
<feature type="transmembrane region" description="Helical" evidence="9">
    <location>
        <begin position="87"/>
        <end position="107"/>
    </location>
</feature>
<dbReference type="InterPro" id="IPR005828">
    <property type="entry name" value="MFS_sugar_transport-like"/>
</dbReference>
<dbReference type="PANTHER" id="PTHR23500:SF126">
    <property type="entry name" value="OS02G0573500 PROTEIN"/>
    <property type="match status" value="1"/>
</dbReference>
<evidence type="ECO:0000256" key="3">
    <source>
        <dbReference type="ARBA" id="ARBA00022448"/>
    </source>
</evidence>
<evidence type="ECO:0000256" key="8">
    <source>
        <dbReference type="ARBA" id="ARBA00023136"/>
    </source>
</evidence>
<keyword evidence="8 9" id="KW-0472">Membrane</keyword>
<dbReference type="Gramene" id="TRITD1Av1G020960.5">
    <property type="protein sequence ID" value="TRITD1Av1G020960.5"/>
    <property type="gene ID" value="TRITD1Av1G020960"/>
</dbReference>
<protein>
    <recommendedName>
        <fullName evidence="10">Major facilitator superfamily (MFS) profile domain-containing protein</fullName>
    </recommendedName>
</protein>
<feature type="domain" description="Major facilitator superfamily (MFS) profile" evidence="10">
    <location>
        <begin position="33"/>
        <end position="172"/>
    </location>
</feature>
<proteinExistence type="inferred from homology"/>
<comment type="similarity">
    <text evidence="2">Belongs to the major facilitator superfamily. Sugar transporter (TC 2.A.1.1) family.</text>
</comment>
<dbReference type="GO" id="GO:0015293">
    <property type="term" value="F:symporter activity"/>
    <property type="evidence" value="ECO:0007669"/>
    <property type="project" value="UniProtKB-KW"/>
</dbReference>
<evidence type="ECO:0000259" key="10">
    <source>
        <dbReference type="PROSITE" id="PS50850"/>
    </source>
</evidence>
<keyword evidence="7 9" id="KW-1133">Transmembrane helix</keyword>
<reference evidence="11 12" key="1">
    <citation type="submission" date="2017-09" db="EMBL/GenBank/DDBJ databases">
        <authorList>
            <consortium name="International Durum Wheat Genome Sequencing Consortium (IDWGSC)"/>
            <person name="Milanesi L."/>
        </authorList>
    </citation>
    <scope>NUCLEOTIDE SEQUENCE [LARGE SCALE GENOMIC DNA]</scope>
    <source>
        <strain evidence="12">cv. Svevo</strain>
    </source>
</reference>
<dbReference type="SUPFAM" id="SSF103473">
    <property type="entry name" value="MFS general substrate transporter"/>
    <property type="match status" value="1"/>
</dbReference>
<dbReference type="Proteomes" id="UP000324705">
    <property type="component" value="Chromosome 1A"/>
</dbReference>
<keyword evidence="12" id="KW-1185">Reference proteome</keyword>
<evidence type="ECO:0000256" key="4">
    <source>
        <dbReference type="ARBA" id="ARBA00022597"/>
    </source>
</evidence>
<dbReference type="AlphaFoldDB" id="A0A9R0PVU4"/>
<accession>A0A9R0PVU4</accession>
<evidence type="ECO:0000256" key="1">
    <source>
        <dbReference type="ARBA" id="ARBA00004141"/>
    </source>
</evidence>